<dbReference type="STRING" id="280699.M1V7B6"/>
<dbReference type="EMBL" id="AP006489">
    <property type="protein sequence ID" value="BAM79649.1"/>
    <property type="molecule type" value="Genomic_DNA"/>
</dbReference>
<dbReference type="AlphaFoldDB" id="M1V7B6"/>
<dbReference type="InterPro" id="IPR005135">
    <property type="entry name" value="Endo/exonuclease/phosphatase"/>
</dbReference>
<keyword evidence="4 6" id="KW-0460">Magnesium</keyword>
<evidence type="ECO:0000256" key="5">
    <source>
        <dbReference type="PIRSR" id="PIRSR604808-1"/>
    </source>
</evidence>
<keyword evidence="8" id="KW-0234">DNA repair</keyword>
<keyword evidence="12" id="KW-1185">Reference proteome</keyword>
<dbReference type="InterPro" id="IPR004808">
    <property type="entry name" value="AP_endonuc_1"/>
</dbReference>
<feature type="binding site" evidence="6">
    <location>
        <position position="343"/>
    </location>
    <ligand>
        <name>Mg(2+)</name>
        <dbReference type="ChEBI" id="CHEBI:18420"/>
        <label>1</label>
    </ligand>
</feature>
<gene>
    <name evidence="11" type="ORF">CYME_CMG142C</name>
</gene>
<dbReference type="Gramene" id="CMG142CT">
    <property type="protein sequence ID" value="CMG142CT"/>
    <property type="gene ID" value="CMG142C"/>
</dbReference>
<reference evidence="11 12" key="1">
    <citation type="journal article" date="2004" name="Nature">
        <title>Genome sequence of the ultrasmall unicellular red alga Cyanidioschyzon merolae 10D.</title>
        <authorList>
            <person name="Matsuzaki M."/>
            <person name="Misumi O."/>
            <person name="Shin-i T."/>
            <person name="Maruyama S."/>
            <person name="Takahara M."/>
            <person name="Miyagishima S."/>
            <person name="Mori T."/>
            <person name="Nishida K."/>
            <person name="Yagisawa F."/>
            <person name="Nishida K."/>
            <person name="Yoshida Y."/>
            <person name="Nishimura Y."/>
            <person name="Nakao S."/>
            <person name="Kobayashi T."/>
            <person name="Momoyama Y."/>
            <person name="Higashiyama T."/>
            <person name="Minoda A."/>
            <person name="Sano M."/>
            <person name="Nomoto H."/>
            <person name="Oishi K."/>
            <person name="Hayashi H."/>
            <person name="Ohta F."/>
            <person name="Nishizaka S."/>
            <person name="Haga S."/>
            <person name="Miura S."/>
            <person name="Morishita T."/>
            <person name="Kabeya Y."/>
            <person name="Terasawa K."/>
            <person name="Suzuki Y."/>
            <person name="Ishii Y."/>
            <person name="Asakawa S."/>
            <person name="Takano H."/>
            <person name="Ohta N."/>
            <person name="Kuroiwa H."/>
            <person name="Tanaka K."/>
            <person name="Shimizu N."/>
            <person name="Sugano S."/>
            <person name="Sato N."/>
            <person name="Nozaki H."/>
            <person name="Ogasawara N."/>
            <person name="Kohara Y."/>
            <person name="Kuroiwa T."/>
        </authorList>
    </citation>
    <scope>NUCLEOTIDE SEQUENCE [LARGE SCALE GENOMIC DNA]</scope>
    <source>
        <strain evidence="11 12">10D</strain>
    </source>
</reference>
<dbReference type="KEGG" id="cme:CYME_CMG142C"/>
<dbReference type="OrthoDB" id="498125at2759"/>
<feature type="active site" evidence="5">
    <location>
        <position position="166"/>
    </location>
</feature>
<dbReference type="CDD" id="cd09087">
    <property type="entry name" value="Ape1-like_AP-endo"/>
    <property type="match status" value="1"/>
</dbReference>
<dbReference type="HOGENOM" id="CLU_669695_0_0_1"/>
<feature type="binding site" evidence="6">
    <location>
        <position position="64"/>
    </location>
    <ligand>
        <name>Mg(2+)</name>
        <dbReference type="ChEBI" id="CHEBI:18420"/>
        <label>1</label>
    </ligand>
</feature>
<dbReference type="InterPro" id="IPR036691">
    <property type="entry name" value="Endo/exonu/phosph_ase_sf"/>
</dbReference>
<feature type="region of interest" description="Disordered" evidence="9">
    <location>
        <begin position="370"/>
        <end position="411"/>
    </location>
</feature>
<dbReference type="GO" id="GO:0008081">
    <property type="term" value="F:phosphoric diester hydrolase activity"/>
    <property type="evidence" value="ECO:0007669"/>
    <property type="project" value="TreeGrafter"/>
</dbReference>
<dbReference type="NCBIfam" id="TIGR00633">
    <property type="entry name" value="xth"/>
    <property type="match status" value="1"/>
</dbReference>
<dbReference type="PANTHER" id="PTHR22748">
    <property type="entry name" value="AP ENDONUCLEASE"/>
    <property type="match status" value="1"/>
</dbReference>
<reference evidence="11 12" key="2">
    <citation type="journal article" date="2007" name="BMC Biol.">
        <title>A 100%-complete sequence reveals unusually simple genomic features in the hot-spring red alga Cyanidioschyzon merolae.</title>
        <authorList>
            <person name="Nozaki H."/>
            <person name="Takano H."/>
            <person name="Misumi O."/>
            <person name="Terasawa K."/>
            <person name="Matsuzaki M."/>
            <person name="Maruyama S."/>
            <person name="Nishida K."/>
            <person name="Yagisawa F."/>
            <person name="Yoshida Y."/>
            <person name="Fujiwara T."/>
            <person name="Takio S."/>
            <person name="Tamura K."/>
            <person name="Chung S.J."/>
            <person name="Nakamura S."/>
            <person name="Kuroiwa H."/>
            <person name="Tanaka K."/>
            <person name="Sato N."/>
            <person name="Kuroiwa T."/>
        </authorList>
    </citation>
    <scope>NUCLEOTIDE SEQUENCE [LARGE SCALE GENOMIC DNA]</scope>
    <source>
        <strain evidence="11 12">10D</strain>
    </source>
</reference>
<keyword evidence="3" id="KW-0378">Hydrolase</keyword>
<name>M1V7B6_CYAM1</name>
<evidence type="ECO:0000256" key="2">
    <source>
        <dbReference type="ARBA" id="ARBA00022723"/>
    </source>
</evidence>
<evidence type="ECO:0000256" key="8">
    <source>
        <dbReference type="RuleBase" id="RU362131"/>
    </source>
</evidence>
<evidence type="ECO:0000256" key="9">
    <source>
        <dbReference type="SAM" id="MobiDB-lite"/>
    </source>
</evidence>
<sequence>MPDQLSGDGGSAPDAPEALLPPPEKRARTLPATGTSTQSTQVTPALTSERSVTSSRQLRLVTWNVASYRSASTALLKYVHEANPDIICLQETKLQANATPGPFLLPQYRYKTWFCSTARKGYSGTAVLSKLKPQSVHRGIPGHPEHDAEGRCIVYEYPDLVLVNVYVPNSGLRSCERLAYRVQEWDSALRDYLRQLAATRRSIILCGDMNVALDDRDVYSVEACRGCAGFTSDERESFRRTLSEAGLVDAFMALHGNEATPRFTFWDYRDSMGGVRRNGWRIDLFCVSAAMVGQGRTPRQVLRHNDASAEACTADTSPQSMATESVWKVVQVRPRPDIYGSDHCPVEMVLAFVPDAEASAAFSQPLVNVPERRESAECSSPVRTDDDASGCCPERGDSDKADPACPGVKQS</sequence>
<evidence type="ECO:0000256" key="4">
    <source>
        <dbReference type="ARBA" id="ARBA00022842"/>
    </source>
</evidence>
<feature type="site" description="Interaction with DNA substrate" evidence="7">
    <location>
        <position position="343"/>
    </location>
</feature>
<proteinExistence type="inferred from homology"/>
<dbReference type="GO" id="GO:0005634">
    <property type="term" value="C:nucleus"/>
    <property type="evidence" value="ECO:0007669"/>
    <property type="project" value="TreeGrafter"/>
</dbReference>
<comment type="cofactor">
    <cofactor evidence="6 8">
        <name>Mg(2+)</name>
        <dbReference type="ChEBI" id="CHEBI:18420"/>
    </cofactor>
    <cofactor evidence="6 8">
        <name>Mn(2+)</name>
        <dbReference type="ChEBI" id="CHEBI:29035"/>
    </cofactor>
    <text evidence="6 8">Probably binds two magnesium or manganese ions per subunit.</text>
</comment>
<feature type="active site" description="Proton donor/acceptor" evidence="5">
    <location>
        <position position="208"/>
    </location>
</feature>
<feature type="site" description="Important for catalytic activity" evidence="7">
    <location>
        <position position="283"/>
    </location>
</feature>
<feature type="binding site" evidence="6">
    <location>
        <position position="210"/>
    </location>
    <ligand>
        <name>Mg(2+)</name>
        <dbReference type="ChEBI" id="CHEBI:18420"/>
        <label>2</label>
    </ligand>
</feature>
<keyword evidence="8" id="KW-0227">DNA damage</keyword>
<dbReference type="GO" id="GO:0003906">
    <property type="term" value="F:DNA-(apurinic or apyrimidinic site) endonuclease activity"/>
    <property type="evidence" value="ECO:0007669"/>
    <property type="project" value="TreeGrafter"/>
</dbReference>
<keyword evidence="11" id="KW-0456">Lyase</keyword>
<keyword evidence="2 6" id="KW-0479">Metal-binding</keyword>
<dbReference type="Pfam" id="PF03372">
    <property type="entry name" value="Exo_endo_phos"/>
    <property type="match status" value="1"/>
</dbReference>
<dbReference type="GO" id="GO:0046872">
    <property type="term" value="F:metal ion binding"/>
    <property type="evidence" value="ECO:0007669"/>
    <property type="project" value="UniProtKB-KW"/>
</dbReference>
<comment type="similarity">
    <text evidence="1 8">Belongs to the DNA repair enzymes AP/ExoA family.</text>
</comment>
<protein>
    <recommendedName>
        <fullName evidence="8">DNA-(apurinic or apyrimidinic site) endonuclease</fullName>
        <ecNumber evidence="8">3.1.-.-</ecNumber>
    </recommendedName>
</protein>
<dbReference type="EC" id="3.1.-.-" evidence="8"/>
<dbReference type="OMA" id="SFWSQRI"/>
<dbReference type="InterPro" id="IPR020847">
    <property type="entry name" value="AP_endonuclease_F1_BS"/>
</dbReference>
<dbReference type="GO" id="GO:0006284">
    <property type="term" value="P:base-excision repair"/>
    <property type="evidence" value="ECO:0007669"/>
    <property type="project" value="TreeGrafter"/>
</dbReference>
<evidence type="ECO:0000256" key="6">
    <source>
        <dbReference type="PIRSR" id="PIRSR604808-2"/>
    </source>
</evidence>
<accession>M1V7B6</accession>
<feature type="site" description="Transition state stabilizer" evidence="7">
    <location>
        <position position="210"/>
    </location>
</feature>
<feature type="domain" description="Endonuclease/exonuclease/phosphatase" evidence="10">
    <location>
        <begin position="61"/>
        <end position="343"/>
    </location>
</feature>
<feature type="binding site" evidence="6">
    <location>
        <position position="208"/>
    </location>
    <ligand>
        <name>Mg(2+)</name>
        <dbReference type="ChEBI" id="CHEBI:18420"/>
        <label>1</label>
    </ligand>
</feature>
<feature type="binding site" evidence="6">
    <location>
        <position position="342"/>
    </location>
    <ligand>
        <name>Mg(2+)</name>
        <dbReference type="ChEBI" id="CHEBI:18420"/>
        <label>1</label>
    </ligand>
</feature>
<dbReference type="Proteomes" id="UP000007014">
    <property type="component" value="Chromosome 7"/>
</dbReference>
<feature type="binding site" evidence="6">
    <location>
        <position position="91"/>
    </location>
    <ligand>
        <name>Mg(2+)</name>
        <dbReference type="ChEBI" id="CHEBI:18420"/>
        <label>1</label>
    </ligand>
</feature>
<dbReference type="GO" id="GO:0003677">
    <property type="term" value="F:DNA binding"/>
    <property type="evidence" value="ECO:0007669"/>
    <property type="project" value="InterPro"/>
</dbReference>
<evidence type="ECO:0000256" key="7">
    <source>
        <dbReference type="PIRSR" id="PIRSR604808-3"/>
    </source>
</evidence>
<dbReference type="Gene3D" id="3.60.10.10">
    <property type="entry name" value="Endonuclease/exonuclease/phosphatase"/>
    <property type="match status" value="1"/>
</dbReference>
<evidence type="ECO:0000313" key="12">
    <source>
        <dbReference type="Proteomes" id="UP000007014"/>
    </source>
</evidence>
<dbReference type="GO" id="GO:0008311">
    <property type="term" value="F:double-stranded DNA 3'-5' DNA exonuclease activity"/>
    <property type="evidence" value="ECO:0007669"/>
    <property type="project" value="TreeGrafter"/>
</dbReference>
<evidence type="ECO:0000259" key="10">
    <source>
        <dbReference type="Pfam" id="PF03372"/>
    </source>
</evidence>
<dbReference type="RefSeq" id="XP_005535935.1">
    <property type="nucleotide sequence ID" value="XM_005535878.1"/>
</dbReference>
<organism evidence="11 12">
    <name type="scientific">Cyanidioschyzon merolae (strain NIES-3377 / 10D)</name>
    <name type="common">Unicellular red alga</name>
    <dbReference type="NCBI Taxonomy" id="280699"/>
    <lineage>
        <taxon>Eukaryota</taxon>
        <taxon>Rhodophyta</taxon>
        <taxon>Bangiophyceae</taxon>
        <taxon>Cyanidiales</taxon>
        <taxon>Cyanidiaceae</taxon>
        <taxon>Cyanidioschyzon</taxon>
    </lineage>
</organism>
<dbReference type="SUPFAM" id="SSF56219">
    <property type="entry name" value="DNase I-like"/>
    <property type="match status" value="1"/>
</dbReference>
<dbReference type="PROSITE" id="PS51435">
    <property type="entry name" value="AP_NUCLEASE_F1_4"/>
    <property type="match status" value="1"/>
</dbReference>
<evidence type="ECO:0000256" key="3">
    <source>
        <dbReference type="ARBA" id="ARBA00022801"/>
    </source>
</evidence>
<dbReference type="NCBIfam" id="TIGR00195">
    <property type="entry name" value="exoDNase_III"/>
    <property type="match status" value="1"/>
</dbReference>
<dbReference type="PROSITE" id="PS00726">
    <property type="entry name" value="AP_NUCLEASE_F1_1"/>
    <property type="match status" value="1"/>
</dbReference>
<evidence type="ECO:0000313" key="11">
    <source>
        <dbReference type="EMBL" id="BAM79649.1"/>
    </source>
</evidence>
<feature type="region of interest" description="Disordered" evidence="9">
    <location>
        <begin position="1"/>
        <end position="51"/>
    </location>
</feature>
<dbReference type="GeneID" id="16993205"/>
<feature type="active site" description="Proton acceptor" evidence="5">
    <location>
        <position position="343"/>
    </location>
</feature>
<evidence type="ECO:0000256" key="1">
    <source>
        <dbReference type="ARBA" id="ARBA00007092"/>
    </source>
</evidence>
<dbReference type="GO" id="GO:0016829">
    <property type="term" value="F:lyase activity"/>
    <property type="evidence" value="ECO:0007669"/>
    <property type="project" value="UniProtKB-KW"/>
</dbReference>
<dbReference type="eggNOG" id="KOG1294">
    <property type="taxonomic scope" value="Eukaryota"/>
</dbReference>
<dbReference type="PANTHER" id="PTHR22748:SF6">
    <property type="entry name" value="DNA-(APURINIC OR APYRIMIDINIC SITE) ENDONUCLEASE"/>
    <property type="match status" value="1"/>
</dbReference>
<keyword evidence="6" id="KW-0464">Manganese</keyword>
<feature type="compositionally biased region" description="Polar residues" evidence="9">
    <location>
        <begin position="32"/>
        <end position="51"/>
    </location>
</feature>